<accession>A0A8S1NV73</accession>
<proteinExistence type="predicted"/>
<dbReference type="Proteomes" id="UP000692954">
    <property type="component" value="Unassembled WGS sequence"/>
</dbReference>
<name>A0A8S1NV73_9CILI</name>
<sequence length="47" mass="5635">MQRTGNKFDAYMEKDAFCKFISDELIGEKGLKEIQKFLIFKYFFVCL</sequence>
<keyword evidence="2" id="KW-1185">Reference proteome</keyword>
<evidence type="ECO:0000313" key="2">
    <source>
        <dbReference type="Proteomes" id="UP000692954"/>
    </source>
</evidence>
<evidence type="ECO:0000313" key="1">
    <source>
        <dbReference type="EMBL" id="CAD8094091.1"/>
    </source>
</evidence>
<dbReference type="OrthoDB" id="284135at2759"/>
<organism evidence="1 2">
    <name type="scientific">Paramecium sonneborni</name>
    <dbReference type="NCBI Taxonomy" id="65129"/>
    <lineage>
        <taxon>Eukaryota</taxon>
        <taxon>Sar</taxon>
        <taxon>Alveolata</taxon>
        <taxon>Ciliophora</taxon>
        <taxon>Intramacronucleata</taxon>
        <taxon>Oligohymenophorea</taxon>
        <taxon>Peniculida</taxon>
        <taxon>Parameciidae</taxon>
        <taxon>Paramecium</taxon>
    </lineage>
</organism>
<reference evidence="1" key="1">
    <citation type="submission" date="2021-01" db="EMBL/GenBank/DDBJ databases">
        <authorList>
            <consortium name="Genoscope - CEA"/>
            <person name="William W."/>
        </authorList>
    </citation>
    <scope>NUCLEOTIDE SEQUENCE</scope>
</reference>
<dbReference type="EMBL" id="CAJJDN010000062">
    <property type="protein sequence ID" value="CAD8094091.1"/>
    <property type="molecule type" value="Genomic_DNA"/>
</dbReference>
<gene>
    <name evidence="1" type="ORF">PSON_ATCC_30995.1.T0620004</name>
</gene>
<protein>
    <submittedName>
        <fullName evidence="1">Uncharacterized protein</fullName>
    </submittedName>
</protein>
<comment type="caution">
    <text evidence="1">The sequence shown here is derived from an EMBL/GenBank/DDBJ whole genome shotgun (WGS) entry which is preliminary data.</text>
</comment>
<dbReference type="AlphaFoldDB" id="A0A8S1NV73"/>